<dbReference type="SUPFAM" id="SSF55874">
    <property type="entry name" value="ATPase domain of HSP90 chaperone/DNA topoisomerase II/histidine kinase"/>
    <property type="match status" value="1"/>
</dbReference>
<dbReference type="Gene3D" id="3.30.565.10">
    <property type="entry name" value="Histidine kinase-like ATPase, C-terminal domain"/>
    <property type="match status" value="1"/>
</dbReference>
<dbReference type="Proteomes" id="UP001156856">
    <property type="component" value="Unassembled WGS sequence"/>
</dbReference>
<accession>A0ABQ6DMG2</accession>
<evidence type="ECO:0000256" key="7">
    <source>
        <dbReference type="ARBA" id="ARBA00022840"/>
    </source>
</evidence>
<reference evidence="10" key="1">
    <citation type="journal article" date="2019" name="Int. J. Syst. Evol. Microbiol.">
        <title>The Global Catalogue of Microorganisms (GCM) 10K type strain sequencing project: providing services to taxonomists for standard genome sequencing and annotation.</title>
        <authorList>
            <consortium name="The Broad Institute Genomics Platform"/>
            <consortium name="The Broad Institute Genome Sequencing Center for Infectious Disease"/>
            <person name="Wu L."/>
            <person name="Ma J."/>
        </authorList>
    </citation>
    <scope>NUCLEOTIDE SEQUENCE [LARGE SCALE GENOMIC DNA]</scope>
    <source>
        <strain evidence="10">NBRC 107715</strain>
    </source>
</reference>
<evidence type="ECO:0000256" key="5">
    <source>
        <dbReference type="ARBA" id="ARBA00022741"/>
    </source>
</evidence>
<keyword evidence="4" id="KW-0808">Transferase</keyword>
<dbReference type="Pfam" id="PF07536">
    <property type="entry name" value="HWE_HK"/>
    <property type="match status" value="1"/>
</dbReference>
<organism evidence="9 10">
    <name type="scientific">Methylobacterium oxalidis</name>
    <dbReference type="NCBI Taxonomy" id="944322"/>
    <lineage>
        <taxon>Bacteria</taxon>
        <taxon>Pseudomonadati</taxon>
        <taxon>Pseudomonadota</taxon>
        <taxon>Alphaproteobacteria</taxon>
        <taxon>Hyphomicrobiales</taxon>
        <taxon>Methylobacteriaceae</taxon>
        <taxon>Methylobacterium</taxon>
    </lineage>
</organism>
<protein>
    <recommendedName>
        <fullName evidence="2">histidine kinase</fullName>
        <ecNumber evidence="2">2.7.13.3</ecNumber>
    </recommendedName>
</protein>
<evidence type="ECO:0000256" key="3">
    <source>
        <dbReference type="ARBA" id="ARBA00022553"/>
    </source>
</evidence>
<evidence type="ECO:0000256" key="1">
    <source>
        <dbReference type="ARBA" id="ARBA00000085"/>
    </source>
</evidence>
<dbReference type="SMART" id="SM00911">
    <property type="entry name" value="HWE_HK"/>
    <property type="match status" value="1"/>
</dbReference>
<sequence length="186" mass="20458">MIRSVARRSAETSESVEEYAMHLDGRLTALARAQGALSSDPRARLDLHSLISDELLSYHAKEGEQVSLSGPRILLQPGAAATLGLAFHELATNAIKFGALTRDEGRISVSWKHADEPEPHLVITWREQHGPSVTPPKRKGFGMALFERMLPYELKAHAKLSFEPEGLRCTIEVPLSDRVIVDEGTA</sequence>
<keyword evidence="3" id="KW-0597">Phosphoprotein</keyword>
<feature type="domain" description="Signal transduction histidine kinase HWE region" evidence="8">
    <location>
        <begin position="1"/>
        <end position="72"/>
    </location>
</feature>
<dbReference type="InterPro" id="IPR036890">
    <property type="entry name" value="HATPase_C_sf"/>
</dbReference>
<evidence type="ECO:0000313" key="9">
    <source>
        <dbReference type="EMBL" id="GLS65296.1"/>
    </source>
</evidence>
<comment type="catalytic activity">
    <reaction evidence="1">
        <text>ATP + protein L-histidine = ADP + protein N-phospho-L-histidine.</text>
        <dbReference type="EC" id="2.7.13.3"/>
    </reaction>
</comment>
<comment type="caution">
    <text evidence="9">The sequence shown here is derived from an EMBL/GenBank/DDBJ whole genome shotgun (WGS) entry which is preliminary data.</text>
</comment>
<keyword evidence="7" id="KW-0067">ATP-binding</keyword>
<proteinExistence type="predicted"/>
<dbReference type="InterPro" id="IPR011102">
    <property type="entry name" value="Sig_transdc_His_kinase_HWE"/>
</dbReference>
<dbReference type="EC" id="2.7.13.3" evidence="2"/>
<dbReference type="EMBL" id="BSPK01000067">
    <property type="protein sequence ID" value="GLS65296.1"/>
    <property type="molecule type" value="Genomic_DNA"/>
</dbReference>
<evidence type="ECO:0000259" key="8">
    <source>
        <dbReference type="SMART" id="SM00911"/>
    </source>
</evidence>
<evidence type="ECO:0000256" key="2">
    <source>
        <dbReference type="ARBA" id="ARBA00012438"/>
    </source>
</evidence>
<dbReference type="PANTHER" id="PTHR41523:SF8">
    <property type="entry name" value="ETHYLENE RESPONSE SENSOR PROTEIN"/>
    <property type="match status" value="1"/>
</dbReference>
<keyword evidence="6" id="KW-0418">Kinase</keyword>
<gene>
    <name evidence="9" type="ORF">GCM10007888_36780</name>
</gene>
<evidence type="ECO:0000256" key="6">
    <source>
        <dbReference type="ARBA" id="ARBA00022777"/>
    </source>
</evidence>
<keyword evidence="5" id="KW-0547">Nucleotide-binding</keyword>
<evidence type="ECO:0000256" key="4">
    <source>
        <dbReference type="ARBA" id="ARBA00022679"/>
    </source>
</evidence>
<keyword evidence="10" id="KW-1185">Reference proteome</keyword>
<name>A0ABQ6DMG2_9HYPH</name>
<evidence type="ECO:0000313" key="10">
    <source>
        <dbReference type="Proteomes" id="UP001156856"/>
    </source>
</evidence>
<dbReference type="PANTHER" id="PTHR41523">
    <property type="entry name" value="TWO-COMPONENT SYSTEM SENSOR PROTEIN"/>
    <property type="match status" value="1"/>
</dbReference>